<reference evidence="1 2" key="1">
    <citation type="submission" date="2013-04" db="EMBL/GenBank/DDBJ databases">
        <title>The Genome Sequence of Bartonella bacilliformis Ver097.</title>
        <authorList>
            <consortium name="The Broad Institute Genomics Platform"/>
            <consortium name="The Broad Institute Genome Sequencing Center for Infectious Disease"/>
            <person name="Feldgarden M."/>
            <person name="Kirby J."/>
            <person name="Birtles R."/>
            <person name="Dasch G."/>
            <person name="Hendrix L."/>
            <person name="Koehler J."/>
            <person name="Walker B."/>
            <person name="Young S.K."/>
            <person name="Zeng Q."/>
            <person name="Gargeya S."/>
            <person name="Fitzgerald M."/>
            <person name="Haas B."/>
            <person name="Abouelleil A."/>
            <person name="Allen A.W."/>
            <person name="Alvarado L."/>
            <person name="Arachchi H.M."/>
            <person name="Berlin A.M."/>
            <person name="Chapman S.B."/>
            <person name="Gainer-Dewar J."/>
            <person name="Goldberg J."/>
            <person name="Griggs A."/>
            <person name="Gujja S."/>
            <person name="Hansen M."/>
            <person name="Howarth C."/>
            <person name="Imamovic A."/>
            <person name="Ireland A."/>
            <person name="Larimer J."/>
            <person name="McCowan C."/>
            <person name="Murphy C."/>
            <person name="Pearson M."/>
            <person name="Poon T.W."/>
            <person name="Priest M."/>
            <person name="Roberts A."/>
            <person name="Saif S."/>
            <person name="Shea T."/>
            <person name="Sisk P."/>
            <person name="Sykes S."/>
            <person name="Wortman J."/>
            <person name="Nusbaum C."/>
            <person name="Birren B."/>
        </authorList>
    </citation>
    <scope>NUCLEOTIDE SEQUENCE [LARGE SCALE GENOMIC DNA]</scope>
    <source>
        <strain evidence="1 2">Ver097</strain>
    </source>
</reference>
<protein>
    <recommendedName>
        <fullName evidence="3">DUF1849 family protein</fullName>
    </recommendedName>
</protein>
<organism evidence="1 2">
    <name type="scientific">Bartonella bacilliformis Ver097</name>
    <dbReference type="NCBI Taxonomy" id="1293911"/>
    <lineage>
        <taxon>Bacteria</taxon>
        <taxon>Pseudomonadati</taxon>
        <taxon>Pseudomonadota</taxon>
        <taxon>Alphaproteobacteria</taxon>
        <taxon>Hyphomicrobiales</taxon>
        <taxon>Bartonellaceae</taxon>
        <taxon>Bartonella</taxon>
    </lineage>
</organism>
<evidence type="ECO:0008006" key="3">
    <source>
        <dbReference type="Google" id="ProtNLM"/>
    </source>
</evidence>
<gene>
    <name evidence="1" type="ORF">H710_00685</name>
</gene>
<evidence type="ECO:0000313" key="2">
    <source>
        <dbReference type="Proteomes" id="UP000031740"/>
    </source>
</evidence>
<comment type="caution">
    <text evidence="1">The sequence shown here is derived from an EMBL/GenBank/DDBJ whole genome shotgun (WGS) entry which is preliminary data.</text>
</comment>
<name>A0A072R2V4_BARBA</name>
<dbReference type="EMBL" id="ASIV01000004">
    <property type="protein sequence ID" value="KEG20085.1"/>
    <property type="molecule type" value="Genomic_DNA"/>
</dbReference>
<dbReference type="AlphaFoldDB" id="A0A072R2V4"/>
<dbReference type="HOGENOM" id="CLU_064490_0_0_5"/>
<sequence length="271" mass="31264">MVRLLFILGLHVAFLFSARAEEAVVLRPHRIIYDFKLDDVPSEMKALGMSGRLVHELTGSECKGYKIRSRFINRMYTKNMQERAIDQQIVSYETSDGREFHFEVNDNVGQEVTHNIQGIAERTDDGIVVKLRKPKEDVYKLPLADFPTMYLKTIIRKAKANHNLYQATVFDGTGNANKIIKKSVIIGEKQALLSDSKMEKLDREDYWPVQISYYDDEKNKGGLPTYHMNFFLSETGIMRDLSINYGEFSMRADLVSFELLNDEKDSESCEH</sequence>
<dbReference type="RefSeq" id="WP_041849433.1">
    <property type="nucleotide sequence ID" value="NZ_KL503803.1"/>
</dbReference>
<proteinExistence type="predicted"/>
<dbReference type="Pfam" id="PF08904">
    <property type="entry name" value="EipB_like"/>
    <property type="match status" value="1"/>
</dbReference>
<evidence type="ECO:0000313" key="1">
    <source>
        <dbReference type="EMBL" id="KEG20085.1"/>
    </source>
</evidence>
<dbReference type="PATRIC" id="fig|1293911.3.peg.719"/>
<dbReference type="STRING" id="1293911.H710_00685"/>
<accession>A0A072R2V4</accession>
<dbReference type="Proteomes" id="UP000031740">
    <property type="component" value="Unassembled WGS sequence"/>
</dbReference>
<dbReference type="InterPro" id="IPR015000">
    <property type="entry name" value="EipB-like"/>
</dbReference>